<feature type="region of interest" description="Disordered" evidence="13">
    <location>
        <begin position="930"/>
        <end position="961"/>
    </location>
</feature>
<dbReference type="PROSITE" id="PS51892">
    <property type="entry name" value="SUBTILASE"/>
    <property type="match status" value="1"/>
</dbReference>
<feature type="compositionally biased region" description="Polar residues" evidence="13">
    <location>
        <begin position="938"/>
        <end position="948"/>
    </location>
</feature>
<feature type="compositionally biased region" description="Low complexity" evidence="13">
    <location>
        <begin position="1045"/>
        <end position="1058"/>
    </location>
</feature>
<evidence type="ECO:0000256" key="7">
    <source>
        <dbReference type="ARBA" id="ARBA00023157"/>
    </source>
</evidence>
<dbReference type="OrthoDB" id="531541at2759"/>
<dbReference type="InterPro" id="IPR023827">
    <property type="entry name" value="Peptidase_S8_Asp-AS"/>
</dbReference>
<dbReference type="GO" id="GO:0005509">
    <property type="term" value="F:calcium ion binding"/>
    <property type="evidence" value="ECO:0007669"/>
    <property type="project" value="InterPro"/>
</dbReference>
<dbReference type="PANTHER" id="PTHR43399:SF4">
    <property type="entry name" value="CELL WALL-ASSOCIATED PROTEASE"/>
    <property type="match status" value="1"/>
</dbReference>
<dbReference type="InterPro" id="IPR036852">
    <property type="entry name" value="Peptidase_S8/S53_dom_sf"/>
</dbReference>
<dbReference type="PROSITE" id="PS00138">
    <property type="entry name" value="SUBTILASE_SER"/>
    <property type="match status" value="1"/>
</dbReference>
<feature type="active site" description="Charge relay system" evidence="11">
    <location>
        <position position="386"/>
    </location>
</feature>
<evidence type="ECO:0000256" key="4">
    <source>
        <dbReference type="ARBA" id="ARBA00022801"/>
    </source>
</evidence>
<dbReference type="PhylomeDB" id="A0A0G4FUE7"/>
<comment type="similarity">
    <text evidence="1 11 12">Belongs to the peptidase S8 family.</text>
</comment>
<keyword evidence="14" id="KW-1133">Transmembrane helix</keyword>
<name>A0A0G4FUE7_VITBC</name>
<evidence type="ECO:0000256" key="5">
    <source>
        <dbReference type="ARBA" id="ARBA00022825"/>
    </source>
</evidence>
<dbReference type="Gene3D" id="2.10.25.10">
    <property type="entry name" value="Laminin"/>
    <property type="match status" value="3"/>
</dbReference>
<comment type="caution">
    <text evidence="10">Lacks conserved residue(s) required for the propagation of feature annotation.</text>
</comment>
<evidence type="ECO:0000256" key="8">
    <source>
        <dbReference type="ARBA" id="ARBA00023529"/>
    </source>
</evidence>
<dbReference type="SMART" id="SM00181">
    <property type="entry name" value="EGF"/>
    <property type="match status" value="4"/>
</dbReference>
<dbReference type="PROSITE" id="PS50026">
    <property type="entry name" value="EGF_3"/>
    <property type="match status" value="1"/>
</dbReference>
<dbReference type="GO" id="GO:0006508">
    <property type="term" value="P:proteolysis"/>
    <property type="evidence" value="ECO:0007669"/>
    <property type="project" value="UniProtKB-KW"/>
</dbReference>
<reference evidence="16 17" key="1">
    <citation type="submission" date="2014-11" db="EMBL/GenBank/DDBJ databases">
        <authorList>
            <person name="Zhu J."/>
            <person name="Qi W."/>
            <person name="Song R."/>
        </authorList>
    </citation>
    <scope>NUCLEOTIDE SEQUENCE [LARGE SCALE GENOMIC DNA]</scope>
</reference>
<keyword evidence="5 11" id="KW-0720">Serine protease</keyword>
<keyword evidence="6" id="KW-0865">Zymogen</keyword>
<keyword evidence="17" id="KW-1185">Reference proteome</keyword>
<dbReference type="EC" id="3.4.21.62" evidence="9"/>
<evidence type="ECO:0000256" key="12">
    <source>
        <dbReference type="RuleBase" id="RU003355"/>
    </source>
</evidence>
<keyword evidence="3 11" id="KW-0645">Protease</keyword>
<dbReference type="PRINTS" id="PR00723">
    <property type="entry name" value="SUBTILISIN"/>
</dbReference>
<dbReference type="GO" id="GO:0004252">
    <property type="term" value="F:serine-type endopeptidase activity"/>
    <property type="evidence" value="ECO:0007669"/>
    <property type="project" value="UniProtKB-UniRule"/>
</dbReference>
<organism evidence="16 17">
    <name type="scientific">Vitrella brassicaformis (strain CCMP3155)</name>
    <dbReference type="NCBI Taxonomy" id="1169540"/>
    <lineage>
        <taxon>Eukaryota</taxon>
        <taxon>Sar</taxon>
        <taxon>Alveolata</taxon>
        <taxon>Colpodellida</taxon>
        <taxon>Vitrellaceae</taxon>
        <taxon>Vitrella</taxon>
    </lineage>
</organism>
<keyword evidence="7" id="KW-1015">Disulfide bond</keyword>
<evidence type="ECO:0000256" key="9">
    <source>
        <dbReference type="ARBA" id="ARBA00023619"/>
    </source>
</evidence>
<protein>
    <recommendedName>
        <fullName evidence="9">subtilisin</fullName>
        <ecNumber evidence="9">3.4.21.62</ecNumber>
    </recommendedName>
</protein>
<evidence type="ECO:0000259" key="15">
    <source>
        <dbReference type="PROSITE" id="PS50026"/>
    </source>
</evidence>
<dbReference type="InterPro" id="IPR023828">
    <property type="entry name" value="Peptidase_S8_Ser-AS"/>
</dbReference>
<evidence type="ECO:0000256" key="3">
    <source>
        <dbReference type="ARBA" id="ARBA00022670"/>
    </source>
</evidence>
<dbReference type="SMART" id="SM00179">
    <property type="entry name" value="EGF_CA"/>
    <property type="match status" value="3"/>
</dbReference>
<evidence type="ECO:0000256" key="10">
    <source>
        <dbReference type="PROSITE-ProRule" id="PRU00076"/>
    </source>
</evidence>
<dbReference type="Proteomes" id="UP000041254">
    <property type="component" value="Unassembled WGS sequence"/>
</dbReference>
<dbReference type="SUPFAM" id="SSF57184">
    <property type="entry name" value="Growth factor receptor domain"/>
    <property type="match status" value="1"/>
</dbReference>
<keyword evidence="2 10" id="KW-0245">EGF-like domain</keyword>
<keyword evidence="14" id="KW-0812">Transmembrane</keyword>
<dbReference type="InterPro" id="IPR000742">
    <property type="entry name" value="EGF"/>
</dbReference>
<dbReference type="InterPro" id="IPR049883">
    <property type="entry name" value="NOTCH1_EGF-like"/>
</dbReference>
<feature type="compositionally biased region" description="Low complexity" evidence="13">
    <location>
        <begin position="13"/>
        <end position="23"/>
    </location>
</feature>
<dbReference type="InterPro" id="IPR009030">
    <property type="entry name" value="Growth_fac_rcpt_cys_sf"/>
</dbReference>
<dbReference type="Pfam" id="PF00008">
    <property type="entry name" value="EGF"/>
    <property type="match status" value="1"/>
</dbReference>
<feature type="compositionally biased region" description="Low complexity" evidence="13">
    <location>
        <begin position="1013"/>
        <end position="1035"/>
    </location>
</feature>
<proteinExistence type="inferred from homology"/>
<dbReference type="InterPro" id="IPR000209">
    <property type="entry name" value="Peptidase_S8/S53_dom"/>
</dbReference>
<feature type="compositionally biased region" description="Basic residues" evidence="13">
    <location>
        <begin position="1003"/>
        <end position="1012"/>
    </location>
</feature>
<evidence type="ECO:0000313" key="17">
    <source>
        <dbReference type="Proteomes" id="UP000041254"/>
    </source>
</evidence>
<evidence type="ECO:0000256" key="11">
    <source>
        <dbReference type="PROSITE-ProRule" id="PRU01240"/>
    </source>
</evidence>
<dbReference type="CDD" id="cd00054">
    <property type="entry name" value="EGF_CA"/>
    <property type="match status" value="3"/>
</dbReference>
<dbReference type="SUPFAM" id="SSF52743">
    <property type="entry name" value="Subtilisin-like"/>
    <property type="match status" value="1"/>
</dbReference>
<evidence type="ECO:0000256" key="6">
    <source>
        <dbReference type="ARBA" id="ARBA00023145"/>
    </source>
</evidence>
<dbReference type="InterPro" id="IPR051048">
    <property type="entry name" value="Peptidase_S8/S53_subtilisin"/>
</dbReference>
<sequence length="1105" mass="118655">MREARQPPEPCPSAHASSDSDSAQPRKRRRRFIRRWLMWGWATLSLCMVLEGSRIAHALSADFMISEGRGRGLSSAAGYTHGYEGLGGVLHAGPRVLDVLLPIAAAMDKVLSLPFVVIQMALPLTAVEAAPAPTRGRGRKEENTIILAFKDDDGKGERRRLGAEDRRAARRAFWQRFSSTILPSALSQSPDEGGDADVPPSRALGALLPPGELLDRLTLPLKSLLRQEGDGEDANIESDYLSALNMEVLTFPTPAPEDDRPGPFPLPLDRLLAKLRADPLVESASHDEVLAMDGGWKEQAETEGQSEESIGRVEGEWEKRTELSASLATADLPNDPDVLKQWAHMDSRGVGLKTPEAWSIWTGVPQASEDDMYTYDTNKQIVAVLDSGVQYDHLDLADNMWRNEAECNGKRGIDDDHNGFIDDCHGYDFVGNTGRPYDDNGHGTHTAGVIAAIPNNRRGVVGVCWRCKIMAVKVLDKDINGAISWTIKALNYAILHGAKITNNSWGGQGTRYPALEVALNRARQNDMVFIAAAGNYNSDNDVVPTYPASYPVDNILSVAAMTQTGKLLPNSNWGHSSVHLAAPGERIYSTWLDGGYRWQDGTSCAVPYVSGVVALVWGREPMLGSQEVIDRVIQTTTKVPALIGIVRTSGTVNALAALEAGKPLPKDLTSLDCASKNPCSKFATCWETENGPKCMCAQGYRGSGFACADIDECADAEAEEKLLCGSSSESADGPPSPSVCRNTAGAYECVCQEGYEKDGQGKCRDIDECSIEGDAGDPNMWHRRLGADDERETSCPAGLPCINTQGGFRCQCPSQSAWVAEERTCSPIGLPSSGPCVSNGPCGAFAICQVAGAFLWERAECACMDGFIKKTQTATECHPVDSLSPAVKVQGDGEDLAFPPLQLAAMASGSQEDTNSDHSSDVFFSLPKAKAEEDQRQRSWGSLGSSSTPPQPAVGPRSAVDILSDTPAPFVFQQAKKEPQQDAPSLGGSNKTKTKTKTPPNKPKNKPPHQKQKQQQQQQQGPGKQKAKAPGPMAMAKKEKENNRMASKWQQAAEAAMAAKRRRRSGGGVMTATTAALSQAADGPLLNLGRLVAGGLPTGLMGGRG</sequence>
<dbReference type="VEuPathDB" id="CryptoDB:Vbra_16239"/>
<evidence type="ECO:0000313" key="16">
    <source>
        <dbReference type="EMBL" id="CEM18358.1"/>
    </source>
</evidence>
<feature type="region of interest" description="Disordered" evidence="13">
    <location>
        <begin position="1"/>
        <end position="26"/>
    </location>
</feature>
<dbReference type="InterPro" id="IPR015500">
    <property type="entry name" value="Peptidase_S8_subtilisin-rel"/>
</dbReference>
<gene>
    <name evidence="16" type="ORF">Vbra_16239</name>
</gene>
<dbReference type="InParanoid" id="A0A0G4FUE7"/>
<dbReference type="PROSITE" id="PS00136">
    <property type="entry name" value="SUBTILASE_ASP"/>
    <property type="match status" value="1"/>
</dbReference>
<evidence type="ECO:0000256" key="1">
    <source>
        <dbReference type="ARBA" id="ARBA00011073"/>
    </source>
</evidence>
<feature type="active site" description="Charge relay system" evidence="11">
    <location>
        <position position="442"/>
    </location>
</feature>
<evidence type="ECO:0000256" key="13">
    <source>
        <dbReference type="SAM" id="MobiDB-lite"/>
    </source>
</evidence>
<keyword evidence="4 11" id="KW-0378">Hydrolase</keyword>
<evidence type="ECO:0000256" key="2">
    <source>
        <dbReference type="ARBA" id="ARBA00022536"/>
    </source>
</evidence>
<comment type="catalytic activity">
    <reaction evidence="8">
        <text>Hydrolysis of proteins with broad specificity for peptide bonds, and a preference for a large uncharged residue in P1. Hydrolyzes peptide amides.</text>
        <dbReference type="EC" id="3.4.21.62"/>
    </reaction>
</comment>
<dbReference type="CDD" id="cd07473">
    <property type="entry name" value="Peptidases_S8_Subtilisin_like"/>
    <property type="match status" value="1"/>
</dbReference>
<feature type="domain" description="EGF-like" evidence="15">
    <location>
        <begin position="669"/>
        <end position="706"/>
    </location>
</feature>
<keyword evidence="14" id="KW-0472">Membrane</keyword>
<feature type="region of interest" description="Disordered" evidence="13">
    <location>
        <begin position="297"/>
        <end position="317"/>
    </location>
</feature>
<dbReference type="InterPro" id="IPR034204">
    <property type="entry name" value="PfSUB1-like_cat_dom"/>
</dbReference>
<dbReference type="PANTHER" id="PTHR43399">
    <property type="entry name" value="SUBTILISIN-RELATED"/>
    <property type="match status" value="1"/>
</dbReference>
<feature type="active site" description="Charge relay system" evidence="11">
    <location>
        <position position="603"/>
    </location>
</feature>
<dbReference type="InterPro" id="IPR001881">
    <property type="entry name" value="EGF-like_Ca-bd_dom"/>
</dbReference>
<dbReference type="Gene3D" id="3.40.50.200">
    <property type="entry name" value="Peptidase S8/S53 domain"/>
    <property type="match status" value="1"/>
</dbReference>
<dbReference type="Pfam" id="PF07645">
    <property type="entry name" value="EGF_CA"/>
    <property type="match status" value="2"/>
</dbReference>
<dbReference type="AlphaFoldDB" id="A0A0G4FUE7"/>
<dbReference type="EMBL" id="CDMY01000499">
    <property type="protein sequence ID" value="CEM18358.1"/>
    <property type="molecule type" value="Genomic_DNA"/>
</dbReference>
<dbReference type="STRING" id="1169540.A0A0G4FUE7"/>
<feature type="region of interest" description="Disordered" evidence="13">
    <location>
        <begin position="975"/>
        <end position="1070"/>
    </location>
</feature>
<evidence type="ECO:0000256" key="14">
    <source>
        <dbReference type="SAM" id="Phobius"/>
    </source>
</evidence>
<feature type="transmembrane region" description="Helical" evidence="14">
    <location>
        <begin position="36"/>
        <end position="56"/>
    </location>
</feature>
<accession>A0A0G4FUE7</accession>
<dbReference type="Pfam" id="PF00082">
    <property type="entry name" value="Peptidase_S8"/>
    <property type="match status" value="1"/>
</dbReference>